<dbReference type="SUPFAM" id="SSF53098">
    <property type="entry name" value="Ribonuclease H-like"/>
    <property type="match status" value="1"/>
</dbReference>
<dbReference type="RefSeq" id="WP_302028795.1">
    <property type="nucleotide sequence ID" value="NZ_JAZDCU010000008.1"/>
</dbReference>
<dbReference type="Gene3D" id="3.30.420.10">
    <property type="entry name" value="Ribonuclease H-like superfamily/Ribonuclease H"/>
    <property type="match status" value="1"/>
</dbReference>
<gene>
    <name evidence="1" type="ORF">V0R53_14520</name>
</gene>
<dbReference type="InterPro" id="IPR012337">
    <property type="entry name" value="RNaseH-like_sf"/>
</dbReference>
<organism evidence="1 2">
    <name type="scientific">Pseudomonas auratipiscis</name>
    <dbReference type="NCBI Taxonomy" id="3115853"/>
    <lineage>
        <taxon>Bacteria</taxon>
        <taxon>Pseudomonadati</taxon>
        <taxon>Pseudomonadota</taxon>
        <taxon>Gammaproteobacteria</taxon>
        <taxon>Pseudomonadales</taxon>
        <taxon>Pseudomonadaceae</taxon>
        <taxon>Pseudomonas</taxon>
    </lineage>
</organism>
<keyword evidence="2" id="KW-1185">Reference proteome</keyword>
<sequence>MNNYRSVSVPPEQIRRAYLDCEFTSLDDYRELLSLALVVPNGPEFYVEIEGGWVRNDCSNFVQRVVLPQLDWERHGRSLSAATNELQDWLGQFARLEIISDAPQLDWPLLVRLAGPQGLPNGIVARSISYANQKLLRNLEFPHHALLDARLIAHFMETLEESGNL</sequence>
<reference evidence="1 2" key="1">
    <citation type="submission" date="2024-01" db="EMBL/GenBank/DDBJ databases">
        <title>Unpublished Manusciprt.</title>
        <authorList>
            <person name="Duman M."/>
            <person name="Valdes E.G."/>
            <person name="Ajmi N."/>
            <person name="Altun S."/>
            <person name="Saticioglu I.B."/>
        </authorList>
    </citation>
    <scope>NUCLEOTIDE SEQUENCE [LARGE SCALE GENOMIC DNA]</scope>
    <source>
        <strain evidence="1 2">120P</strain>
    </source>
</reference>
<dbReference type="Proteomes" id="UP001307839">
    <property type="component" value="Unassembled WGS sequence"/>
</dbReference>
<protein>
    <submittedName>
        <fullName evidence="1">Uncharacterized protein</fullName>
    </submittedName>
</protein>
<dbReference type="GO" id="GO:0003676">
    <property type="term" value="F:nucleic acid binding"/>
    <property type="evidence" value="ECO:0007669"/>
    <property type="project" value="InterPro"/>
</dbReference>
<dbReference type="AlphaFoldDB" id="A0AB35WWU2"/>
<evidence type="ECO:0000313" key="2">
    <source>
        <dbReference type="Proteomes" id="UP001307839"/>
    </source>
</evidence>
<comment type="caution">
    <text evidence="1">The sequence shown here is derived from an EMBL/GenBank/DDBJ whole genome shotgun (WGS) entry which is preliminary data.</text>
</comment>
<name>A0AB35WWU2_9PSED</name>
<dbReference type="InterPro" id="IPR036397">
    <property type="entry name" value="RNaseH_sf"/>
</dbReference>
<dbReference type="EMBL" id="JAZDQP010000009">
    <property type="protein sequence ID" value="MEE1867606.1"/>
    <property type="molecule type" value="Genomic_DNA"/>
</dbReference>
<proteinExistence type="predicted"/>
<evidence type="ECO:0000313" key="1">
    <source>
        <dbReference type="EMBL" id="MEE1867606.1"/>
    </source>
</evidence>
<accession>A0AB35WWU2</accession>